<dbReference type="EMBL" id="JAVXUP010001491">
    <property type="protein sequence ID" value="KAK3011004.1"/>
    <property type="molecule type" value="Genomic_DNA"/>
</dbReference>
<feature type="domain" description="25S rRNA (uridine-N(3))-methyltransferase BMT5-like" evidence="2">
    <location>
        <begin position="74"/>
        <end position="136"/>
    </location>
</feature>
<protein>
    <recommendedName>
        <fullName evidence="2">25S rRNA (uridine-N(3))-methyltransferase BMT5-like domain-containing protein</fullName>
    </recommendedName>
</protein>
<dbReference type="InterPro" id="IPR019446">
    <property type="entry name" value="BMT5-like"/>
</dbReference>
<evidence type="ECO:0000259" key="2">
    <source>
        <dbReference type="Pfam" id="PF10354"/>
    </source>
</evidence>
<proteinExistence type="predicted"/>
<dbReference type="PANTHER" id="PTHR11538:SF26">
    <property type="entry name" value="FERREDOXIN-FOLD ANTICODON-BINDING DOMAIN-CONTAINING PROTEIN 1"/>
    <property type="match status" value="1"/>
</dbReference>
<dbReference type="PANTHER" id="PTHR11538">
    <property type="entry name" value="PHENYLALANYL-TRNA SYNTHETASE"/>
    <property type="match status" value="1"/>
</dbReference>
<name>A0AA88VNN7_9ASTE</name>
<dbReference type="Pfam" id="PF10354">
    <property type="entry name" value="BMT5-like"/>
    <property type="match status" value="1"/>
</dbReference>
<evidence type="ECO:0000313" key="3">
    <source>
        <dbReference type="EMBL" id="KAK3011004.1"/>
    </source>
</evidence>
<dbReference type="GO" id="GO:0070475">
    <property type="term" value="P:rRNA base methylation"/>
    <property type="evidence" value="ECO:0007669"/>
    <property type="project" value="InterPro"/>
</dbReference>
<gene>
    <name evidence="3" type="ORF">RJ639_012941</name>
</gene>
<dbReference type="AlphaFoldDB" id="A0AA88VNN7"/>
<dbReference type="Proteomes" id="UP001188597">
    <property type="component" value="Unassembled WGS sequence"/>
</dbReference>
<accession>A0AA88VNN7</accession>
<sequence length="160" mass="18288">MESFSFSDSVVTRYIEDDVVPRDPQVRHFYLFNAGVNTVSHEVIILYSVIKDKLSLSSFLRSLFRPFMFLLYLQSDVLIKKYREAKSNLGKLQRLGASLSYGVDATKMKLHTDLQMQKFDRIVYSFPHADFHGKEDKAPPIRHSCSPSLSSGFGKEEAEG</sequence>
<evidence type="ECO:0000256" key="1">
    <source>
        <dbReference type="SAM" id="MobiDB-lite"/>
    </source>
</evidence>
<dbReference type="GO" id="GO:0005737">
    <property type="term" value="C:cytoplasm"/>
    <property type="evidence" value="ECO:0007669"/>
    <property type="project" value="TreeGrafter"/>
</dbReference>
<comment type="caution">
    <text evidence="3">The sequence shown here is derived from an EMBL/GenBank/DDBJ whole genome shotgun (WGS) entry which is preliminary data.</text>
</comment>
<organism evidence="3 4">
    <name type="scientific">Escallonia herrerae</name>
    <dbReference type="NCBI Taxonomy" id="1293975"/>
    <lineage>
        <taxon>Eukaryota</taxon>
        <taxon>Viridiplantae</taxon>
        <taxon>Streptophyta</taxon>
        <taxon>Embryophyta</taxon>
        <taxon>Tracheophyta</taxon>
        <taxon>Spermatophyta</taxon>
        <taxon>Magnoliopsida</taxon>
        <taxon>eudicotyledons</taxon>
        <taxon>Gunneridae</taxon>
        <taxon>Pentapetalae</taxon>
        <taxon>asterids</taxon>
        <taxon>campanulids</taxon>
        <taxon>Escalloniales</taxon>
        <taxon>Escalloniaceae</taxon>
        <taxon>Escallonia</taxon>
    </lineage>
</organism>
<dbReference type="GO" id="GO:0070042">
    <property type="term" value="F:rRNA (uridine-N3-)-methyltransferase activity"/>
    <property type="evidence" value="ECO:0007669"/>
    <property type="project" value="InterPro"/>
</dbReference>
<evidence type="ECO:0000313" key="4">
    <source>
        <dbReference type="Proteomes" id="UP001188597"/>
    </source>
</evidence>
<feature type="region of interest" description="Disordered" evidence="1">
    <location>
        <begin position="135"/>
        <end position="160"/>
    </location>
</feature>
<reference evidence="3" key="1">
    <citation type="submission" date="2022-12" db="EMBL/GenBank/DDBJ databases">
        <title>Draft genome assemblies for two species of Escallonia (Escalloniales).</title>
        <authorList>
            <person name="Chanderbali A."/>
            <person name="Dervinis C."/>
            <person name="Anghel I."/>
            <person name="Soltis D."/>
            <person name="Soltis P."/>
            <person name="Zapata F."/>
        </authorList>
    </citation>
    <scope>NUCLEOTIDE SEQUENCE</scope>
    <source>
        <strain evidence="3">UCBG64.0493</strain>
        <tissue evidence="3">Leaf</tissue>
    </source>
</reference>
<keyword evidence="4" id="KW-1185">Reference proteome</keyword>